<dbReference type="AlphaFoldDB" id="A0A7S4R4U5"/>
<keyword evidence="2" id="KW-0732">Signal</keyword>
<gene>
    <name evidence="3" type="ORF">AMON00008_LOCUS29169</name>
</gene>
<feature type="region of interest" description="Disordered" evidence="1">
    <location>
        <begin position="43"/>
        <end position="87"/>
    </location>
</feature>
<feature type="chain" id="PRO_5030934687" evidence="2">
    <location>
        <begin position="28"/>
        <end position="143"/>
    </location>
</feature>
<name>A0A7S4R4U5_9DINO</name>
<reference evidence="3" key="1">
    <citation type="submission" date="2021-01" db="EMBL/GenBank/DDBJ databases">
        <authorList>
            <person name="Corre E."/>
            <person name="Pelletier E."/>
            <person name="Niang G."/>
            <person name="Scheremetjew M."/>
            <person name="Finn R."/>
            <person name="Kale V."/>
            <person name="Holt S."/>
            <person name="Cochrane G."/>
            <person name="Meng A."/>
            <person name="Brown T."/>
            <person name="Cohen L."/>
        </authorList>
    </citation>
    <scope>NUCLEOTIDE SEQUENCE</scope>
    <source>
        <strain evidence="3">CCMP3105</strain>
    </source>
</reference>
<feature type="compositionally biased region" description="Pro residues" evidence="1">
    <location>
        <begin position="64"/>
        <end position="75"/>
    </location>
</feature>
<organism evidence="3">
    <name type="scientific">Alexandrium monilatum</name>
    <dbReference type="NCBI Taxonomy" id="311494"/>
    <lineage>
        <taxon>Eukaryota</taxon>
        <taxon>Sar</taxon>
        <taxon>Alveolata</taxon>
        <taxon>Dinophyceae</taxon>
        <taxon>Gonyaulacales</taxon>
        <taxon>Pyrocystaceae</taxon>
        <taxon>Alexandrium</taxon>
    </lineage>
</organism>
<evidence type="ECO:0000256" key="2">
    <source>
        <dbReference type="SAM" id="SignalP"/>
    </source>
</evidence>
<feature type="signal peptide" evidence="2">
    <location>
        <begin position="1"/>
        <end position="27"/>
    </location>
</feature>
<proteinExistence type="predicted"/>
<evidence type="ECO:0000256" key="1">
    <source>
        <dbReference type="SAM" id="MobiDB-lite"/>
    </source>
</evidence>
<evidence type="ECO:0000313" key="3">
    <source>
        <dbReference type="EMBL" id="CAE4601324.1"/>
    </source>
</evidence>
<protein>
    <submittedName>
        <fullName evidence="3">Uncharacterized protein</fullName>
    </submittedName>
</protein>
<sequence length="143" mass="14963">MAACWGGVLRRWPVFLALCALLAYALSIRQYLPGLSVLPEEQGVLESDGEEEAAQQQQPRLQEQPPPPPQPPPPHQQQQSVSPVAPYIPAEAREAIPQALRSPTLAATTSAALAAAAATSARVGVPGAASMAKAHARFVSCPA</sequence>
<dbReference type="EMBL" id="HBNR01041978">
    <property type="protein sequence ID" value="CAE4601324.1"/>
    <property type="molecule type" value="Transcribed_RNA"/>
</dbReference>
<accession>A0A7S4R4U5</accession>